<dbReference type="InterPro" id="IPR018062">
    <property type="entry name" value="HTH_AraC-typ_CS"/>
</dbReference>
<dbReference type="SMART" id="SM00342">
    <property type="entry name" value="HTH_ARAC"/>
    <property type="match status" value="1"/>
</dbReference>
<keyword evidence="1" id="KW-0805">Transcription regulation</keyword>
<dbReference type="CDD" id="cd03138">
    <property type="entry name" value="GATase1_AraC_2"/>
    <property type="match status" value="1"/>
</dbReference>
<dbReference type="PRINTS" id="PR00032">
    <property type="entry name" value="HTHARAC"/>
</dbReference>
<dbReference type="SUPFAM" id="SSF52317">
    <property type="entry name" value="Class I glutamine amidotransferase-like"/>
    <property type="match status" value="1"/>
</dbReference>
<dbReference type="GO" id="GO:0043565">
    <property type="term" value="F:sequence-specific DNA binding"/>
    <property type="evidence" value="ECO:0007669"/>
    <property type="project" value="InterPro"/>
</dbReference>
<sequence length="335" mass="36598">MSIDSDPSEIGLLVYPGAQLAAVYGLSDLFAVASRLAKEKGGAGAPTLRVGHWQPGRAGETIDCTFDTHPQLPSKPMVIIVPPSLGEPPEPEMAARLARRLTEWHRGGSILCSVCAGAFLLAETGLLDGRTATTHWGHAKTLAQRFPSIRVDADKLIVEDGDVITAGGIMAWIDLGLKLVDRLLGSSVMLETARFLLVDPPGREQRYYSSFSPKLRHGDEAVLKVQHWLEAQGARQATITAMAARAGLEERTFLRRFHKATGLKPTEYCQHLRVGRARGMLELTNRTVDQVAWDVGYEDAGAFRKVFQKVMGLSPRDYRRRFGVALAVDTVSDAS</sequence>
<dbReference type="AlphaFoldDB" id="A0A3Q8IB90"/>
<dbReference type="SUPFAM" id="SSF46689">
    <property type="entry name" value="Homeodomain-like"/>
    <property type="match status" value="2"/>
</dbReference>
<accession>A0A3Q8IB90</accession>
<name>A0A3Q8IB90_9BACT</name>
<evidence type="ECO:0000256" key="2">
    <source>
        <dbReference type="ARBA" id="ARBA00023125"/>
    </source>
</evidence>
<protein>
    <submittedName>
        <fullName evidence="5">Transcriptional regulator</fullName>
    </submittedName>
</protein>
<dbReference type="Pfam" id="PF12833">
    <property type="entry name" value="HTH_18"/>
    <property type="match status" value="1"/>
</dbReference>
<dbReference type="Pfam" id="PF01965">
    <property type="entry name" value="DJ-1_PfpI"/>
    <property type="match status" value="1"/>
</dbReference>
<dbReference type="InterPro" id="IPR020449">
    <property type="entry name" value="Tscrpt_reg_AraC-type_HTH"/>
</dbReference>
<dbReference type="PANTHER" id="PTHR43130">
    <property type="entry name" value="ARAC-FAMILY TRANSCRIPTIONAL REGULATOR"/>
    <property type="match status" value="1"/>
</dbReference>
<evidence type="ECO:0000259" key="4">
    <source>
        <dbReference type="PROSITE" id="PS01124"/>
    </source>
</evidence>
<evidence type="ECO:0000313" key="5">
    <source>
        <dbReference type="EMBL" id="AYM52578.1"/>
    </source>
</evidence>
<dbReference type="Gene3D" id="3.40.50.880">
    <property type="match status" value="1"/>
</dbReference>
<keyword evidence="2" id="KW-0238">DNA-binding</keyword>
<dbReference type="EMBL" id="MH908878">
    <property type="protein sequence ID" value="AYM52578.1"/>
    <property type="molecule type" value="Genomic_DNA"/>
</dbReference>
<evidence type="ECO:0000256" key="3">
    <source>
        <dbReference type="ARBA" id="ARBA00023163"/>
    </source>
</evidence>
<reference evidence="5" key="1">
    <citation type="journal article" date="2018" name="J. Ind. Microbiol. Biotechnol.">
        <title>Genome mining reveals uncommon alkylpyrones as type III PKS products from myxobacteria.</title>
        <authorList>
            <person name="Hug J.J."/>
            <person name="Panter F."/>
            <person name="Krug D."/>
            <person name="Muller R."/>
        </authorList>
    </citation>
    <scope>NUCLEOTIDE SEQUENCE</scope>
    <source>
        <strain evidence="5">MSr9331</strain>
    </source>
</reference>
<feature type="domain" description="HTH araC/xylS-type" evidence="4">
    <location>
        <begin position="223"/>
        <end position="321"/>
    </location>
</feature>
<dbReference type="PANTHER" id="PTHR43130:SF3">
    <property type="entry name" value="HTH-TYPE TRANSCRIPTIONAL REGULATOR RV1931C"/>
    <property type="match status" value="1"/>
</dbReference>
<dbReference type="PROSITE" id="PS01124">
    <property type="entry name" value="HTH_ARAC_FAMILY_2"/>
    <property type="match status" value="1"/>
</dbReference>
<dbReference type="InterPro" id="IPR018060">
    <property type="entry name" value="HTH_AraC"/>
</dbReference>
<proteinExistence type="predicted"/>
<dbReference type="GO" id="GO:0003700">
    <property type="term" value="F:DNA-binding transcription factor activity"/>
    <property type="evidence" value="ECO:0007669"/>
    <property type="project" value="InterPro"/>
</dbReference>
<dbReference type="InterPro" id="IPR002818">
    <property type="entry name" value="DJ-1/PfpI"/>
</dbReference>
<dbReference type="InterPro" id="IPR009057">
    <property type="entry name" value="Homeodomain-like_sf"/>
</dbReference>
<organism evidence="5">
    <name type="scientific">Aetherobacter rufus</name>
    <dbReference type="NCBI Taxonomy" id="888831"/>
    <lineage>
        <taxon>Bacteria</taxon>
        <taxon>Pseudomonadati</taxon>
        <taxon>Myxococcota</taxon>
        <taxon>Polyangia</taxon>
        <taxon>Polyangiales</taxon>
        <taxon>Polyangiaceae</taxon>
        <taxon>Aetherobacter</taxon>
    </lineage>
</organism>
<evidence type="ECO:0000256" key="1">
    <source>
        <dbReference type="ARBA" id="ARBA00023015"/>
    </source>
</evidence>
<dbReference type="PROSITE" id="PS00041">
    <property type="entry name" value="HTH_ARAC_FAMILY_1"/>
    <property type="match status" value="1"/>
</dbReference>
<dbReference type="Gene3D" id="1.10.10.60">
    <property type="entry name" value="Homeodomain-like"/>
    <property type="match status" value="2"/>
</dbReference>
<keyword evidence="3" id="KW-0804">Transcription</keyword>
<dbReference type="InterPro" id="IPR029062">
    <property type="entry name" value="Class_I_gatase-like"/>
</dbReference>
<dbReference type="InterPro" id="IPR052158">
    <property type="entry name" value="INH-QAR"/>
</dbReference>